<name>A0A8H5WS74_FUSHE</name>
<keyword evidence="5" id="KW-0560">Oxidoreductase</keyword>
<dbReference type="PANTHER" id="PTHR10961:SF26">
    <property type="entry name" value="L-SACCHAROPINE OXIDASE"/>
    <property type="match status" value="1"/>
</dbReference>
<keyword evidence="8" id="KW-1185">Reference proteome</keyword>
<gene>
    <name evidence="7" type="ORF">FHETE_5430</name>
</gene>
<comment type="caution">
    <text evidence="7">The sequence shown here is derived from an EMBL/GenBank/DDBJ whole genome shotgun (WGS) entry which is preliminary data.</text>
</comment>
<dbReference type="OrthoDB" id="2219495at2759"/>
<dbReference type="Gene3D" id="3.30.9.10">
    <property type="entry name" value="D-Amino Acid Oxidase, subunit A, domain 2"/>
    <property type="match status" value="1"/>
</dbReference>
<feature type="domain" description="FAD dependent oxidoreductase" evidence="6">
    <location>
        <begin position="6"/>
        <end position="388"/>
    </location>
</feature>
<dbReference type="SUPFAM" id="SSF51905">
    <property type="entry name" value="FAD/NAD(P)-binding domain"/>
    <property type="match status" value="1"/>
</dbReference>
<dbReference type="InterPro" id="IPR036188">
    <property type="entry name" value="FAD/NAD-bd_sf"/>
</dbReference>
<evidence type="ECO:0000256" key="5">
    <source>
        <dbReference type="ARBA" id="ARBA00023002"/>
    </source>
</evidence>
<dbReference type="InterPro" id="IPR045170">
    <property type="entry name" value="MTOX"/>
</dbReference>
<dbReference type="EMBL" id="JAAGWQ010000095">
    <property type="protein sequence ID" value="KAF5668164.1"/>
    <property type="molecule type" value="Genomic_DNA"/>
</dbReference>
<evidence type="ECO:0000256" key="1">
    <source>
        <dbReference type="ARBA" id="ARBA00001974"/>
    </source>
</evidence>
<proteinExistence type="inferred from homology"/>
<evidence type="ECO:0000256" key="4">
    <source>
        <dbReference type="ARBA" id="ARBA00022827"/>
    </source>
</evidence>
<evidence type="ECO:0000313" key="7">
    <source>
        <dbReference type="EMBL" id="KAF5668164.1"/>
    </source>
</evidence>
<dbReference type="GO" id="GO:0051698">
    <property type="term" value="F:saccharopine oxidase activity"/>
    <property type="evidence" value="ECO:0007669"/>
    <property type="project" value="TreeGrafter"/>
</dbReference>
<comment type="cofactor">
    <cofactor evidence="1">
        <name>FAD</name>
        <dbReference type="ChEBI" id="CHEBI:57692"/>
    </cofactor>
</comment>
<keyword evidence="4" id="KW-0274">FAD</keyword>
<dbReference type="AlphaFoldDB" id="A0A8H5WS74"/>
<keyword evidence="3" id="KW-0285">Flavoprotein</keyword>
<reference evidence="7 8" key="1">
    <citation type="submission" date="2020-05" db="EMBL/GenBank/DDBJ databases">
        <title>Identification and distribution of gene clusters putatively required for synthesis of sphingolipid metabolism inhibitors in phylogenetically diverse species of the filamentous fungus Fusarium.</title>
        <authorList>
            <person name="Kim H.-S."/>
            <person name="Busman M."/>
            <person name="Brown D.W."/>
            <person name="Divon H."/>
            <person name="Uhlig S."/>
            <person name="Proctor R.H."/>
        </authorList>
    </citation>
    <scope>NUCLEOTIDE SEQUENCE [LARGE SCALE GENOMIC DNA]</scope>
    <source>
        <strain evidence="7 8">NRRL 20693</strain>
    </source>
</reference>
<dbReference type="Pfam" id="PF01266">
    <property type="entry name" value="DAO"/>
    <property type="match status" value="1"/>
</dbReference>
<dbReference type="GO" id="GO:0050660">
    <property type="term" value="F:flavin adenine dinucleotide binding"/>
    <property type="evidence" value="ECO:0007669"/>
    <property type="project" value="InterPro"/>
</dbReference>
<evidence type="ECO:0000259" key="6">
    <source>
        <dbReference type="Pfam" id="PF01266"/>
    </source>
</evidence>
<dbReference type="InterPro" id="IPR006076">
    <property type="entry name" value="FAD-dep_OxRdtase"/>
</dbReference>
<evidence type="ECO:0000256" key="3">
    <source>
        <dbReference type="ARBA" id="ARBA00022630"/>
    </source>
</evidence>
<accession>A0A8H5WS74</accession>
<evidence type="ECO:0000256" key="2">
    <source>
        <dbReference type="ARBA" id="ARBA00010989"/>
    </source>
</evidence>
<dbReference type="PANTHER" id="PTHR10961">
    <property type="entry name" value="PEROXISOMAL SARCOSINE OXIDASE"/>
    <property type="match status" value="1"/>
</dbReference>
<evidence type="ECO:0000313" key="8">
    <source>
        <dbReference type="Proteomes" id="UP000567885"/>
    </source>
</evidence>
<sequence length="447" mass="49425">MSKPSVLIIGGGVFGTSTAYHLAQRGYENVTVVDRFAAPSRDSAGTDLNKVIRADYPNPHYARLGLETLDVWKDPDSLFRGLYRETGWIMGGHENTNMWLGNAKALADETGRPGVEYLSAEQMRQKWPALTGEFPDWTNLYSPQAGWVPSGQALLRMANAAQKNGVKYITGDAGQIKTLVYEDGTCKGAIAANGQLHTADRIIVAAGAGLTGLIEGAKTDVKAETSAICVIQLEPHEMEKYKNIPIIDDFEQGIIFPPDENGLVKLCSVRLVTNFFNHEHDGASVLHSVGDYPFDGCPKELQVELRKFVADMIPELADRPFVNTRLCWYVQLLPILPKADQHPRDGMATDLNFRICPYPQTENLYIATAGSNHGFKFLPIIGKYVVDLLEDTLEPGLKDLWSWKFGKKPAGFQDPHPFPRRDLAELTGWEGSNAPAGGKLPWTWSRL</sequence>
<comment type="similarity">
    <text evidence="2">Belongs to the MSOX/MTOX family.</text>
</comment>
<organism evidence="7 8">
    <name type="scientific">Fusarium heterosporum</name>
    <dbReference type="NCBI Taxonomy" id="42747"/>
    <lineage>
        <taxon>Eukaryota</taxon>
        <taxon>Fungi</taxon>
        <taxon>Dikarya</taxon>
        <taxon>Ascomycota</taxon>
        <taxon>Pezizomycotina</taxon>
        <taxon>Sordariomycetes</taxon>
        <taxon>Hypocreomycetidae</taxon>
        <taxon>Hypocreales</taxon>
        <taxon>Nectriaceae</taxon>
        <taxon>Fusarium</taxon>
        <taxon>Fusarium heterosporum species complex</taxon>
    </lineage>
</organism>
<dbReference type="Gene3D" id="3.50.50.60">
    <property type="entry name" value="FAD/NAD(P)-binding domain"/>
    <property type="match status" value="1"/>
</dbReference>
<dbReference type="GO" id="GO:0008115">
    <property type="term" value="F:sarcosine oxidase activity"/>
    <property type="evidence" value="ECO:0007669"/>
    <property type="project" value="TreeGrafter"/>
</dbReference>
<protein>
    <submittedName>
        <fullName evidence="7">Fructosyl amino acid oxidase</fullName>
    </submittedName>
</protein>
<dbReference type="Proteomes" id="UP000567885">
    <property type="component" value="Unassembled WGS sequence"/>
</dbReference>